<dbReference type="Proteomes" id="UP000269097">
    <property type="component" value="Chromosome"/>
</dbReference>
<dbReference type="CDD" id="cd00063">
    <property type="entry name" value="FN3"/>
    <property type="match status" value="3"/>
</dbReference>
<dbReference type="PRINTS" id="PR00014">
    <property type="entry name" value="FNTYPEIII"/>
</dbReference>
<dbReference type="PANTHER" id="PTHR11177:SF317">
    <property type="entry name" value="CHITINASE 12-RELATED"/>
    <property type="match status" value="1"/>
</dbReference>
<evidence type="ECO:0000256" key="4">
    <source>
        <dbReference type="ARBA" id="ARBA00022801"/>
    </source>
</evidence>
<dbReference type="SMART" id="SM00060">
    <property type="entry name" value="FN3"/>
    <property type="match status" value="3"/>
</dbReference>
<evidence type="ECO:0000259" key="11">
    <source>
        <dbReference type="PROSITE" id="PS50853"/>
    </source>
</evidence>
<dbReference type="InterPro" id="IPR001579">
    <property type="entry name" value="Glyco_hydro_18_chit_AS"/>
</dbReference>
<accession>A0A3G3K3W9</accession>
<comment type="catalytic activity">
    <reaction evidence="1">
        <text>Random endo-hydrolysis of N-acetyl-beta-D-glucosaminide (1-&gt;4)-beta-linkages in chitin and chitodextrins.</text>
        <dbReference type="EC" id="3.2.1.14"/>
    </reaction>
</comment>
<keyword evidence="8" id="KW-0624">Polysaccharide degradation</keyword>
<dbReference type="InterPro" id="IPR050314">
    <property type="entry name" value="Glycosyl_Hydrlase_18"/>
</dbReference>
<evidence type="ECO:0000256" key="1">
    <source>
        <dbReference type="ARBA" id="ARBA00000822"/>
    </source>
</evidence>
<dbReference type="InterPro" id="IPR003961">
    <property type="entry name" value="FN3_dom"/>
</dbReference>
<dbReference type="GO" id="GO:0005576">
    <property type="term" value="C:extracellular region"/>
    <property type="evidence" value="ECO:0007669"/>
    <property type="project" value="InterPro"/>
</dbReference>
<feature type="region of interest" description="Disordered" evidence="10">
    <location>
        <begin position="539"/>
        <end position="564"/>
    </location>
</feature>
<dbReference type="Gene3D" id="3.20.20.80">
    <property type="entry name" value="Glycosidases"/>
    <property type="match status" value="1"/>
</dbReference>
<dbReference type="GO" id="GO:0006032">
    <property type="term" value="P:chitin catabolic process"/>
    <property type="evidence" value="ECO:0007669"/>
    <property type="project" value="UniProtKB-KW"/>
</dbReference>
<reference evidence="13 14" key="1">
    <citation type="submission" date="2018-10" db="EMBL/GenBank/DDBJ databases">
        <title>Genome Sequence of Cohnella sp.</title>
        <authorList>
            <person name="Srinivasan S."/>
            <person name="Kim M.K."/>
        </authorList>
    </citation>
    <scope>NUCLEOTIDE SEQUENCE [LARGE SCALE GENOMIC DNA]</scope>
    <source>
        <strain evidence="13 14">18JY8-7</strain>
    </source>
</reference>
<dbReference type="GO" id="GO:0008843">
    <property type="term" value="F:endochitinase activity"/>
    <property type="evidence" value="ECO:0007669"/>
    <property type="project" value="UniProtKB-EC"/>
</dbReference>
<feature type="region of interest" description="Disordered" evidence="10">
    <location>
        <begin position="628"/>
        <end position="657"/>
    </location>
</feature>
<dbReference type="GO" id="GO:0000272">
    <property type="term" value="P:polysaccharide catabolic process"/>
    <property type="evidence" value="ECO:0007669"/>
    <property type="project" value="UniProtKB-KW"/>
</dbReference>
<feature type="domain" description="Fibronectin type-III" evidence="11">
    <location>
        <begin position="455"/>
        <end position="542"/>
    </location>
</feature>
<dbReference type="AlphaFoldDB" id="A0A3G3K3W9"/>
<feature type="compositionally biased region" description="Polar residues" evidence="10">
    <location>
        <begin position="450"/>
        <end position="462"/>
    </location>
</feature>
<organism evidence="13 14">
    <name type="scientific">Cohnella candidum</name>
    <dbReference type="NCBI Taxonomy" id="2674991"/>
    <lineage>
        <taxon>Bacteria</taxon>
        <taxon>Bacillati</taxon>
        <taxon>Bacillota</taxon>
        <taxon>Bacilli</taxon>
        <taxon>Bacillales</taxon>
        <taxon>Paenibacillaceae</taxon>
        <taxon>Cohnella</taxon>
    </lineage>
</organism>
<dbReference type="PANTHER" id="PTHR11177">
    <property type="entry name" value="CHITINASE"/>
    <property type="match status" value="1"/>
</dbReference>
<dbReference type="Pfam" id="PF00704">
    <property type="entry name" value="Glyco_hydro_18"/>
    <property type="match status" value="1"/>
</dbReference>
<evidence type="ECO:0000256" key="7">
    <source>
        <dbReference type="ARBA" id="ARBA00023295"/>
    </source>
</evidence>
<evidence type="ECO:0000313" key="13">
    <source>
        <dbReference type="EMBL" id="AYQ75183.1"/>
    </source>
</evidence>
<keyword evidence="6" id="KW-0119">Carbohydrate metabolism</keyword>
<dbReference type="Pfam" id="PF02839">
    <property type="entry name" value="CBM_5_12"/>
    <property type="match status" value="1"/>
</dbReference>
<evidence type="ECO:0000256" key="9">
    <source>
        <dbReference type="RuleBase" id="RU000489"/>
    </source>
</evidence>
<protein>
    <recommendedName>
        <fullName evidence="3">chitinase</fullName>
        <ecNumber evidence="3">3.2.1.14</ecNumber>
    </recommendedName>
</protein>
<dbReference type="KEGG" id="coh:EAV92_23115"/>
<dbReference type="SUPFAM" id="SSF51055">
    <property type="entry name" value="Carbohydrate binding domain"/>
    <property type="match status" value="1"/>
</dbReference>
<keyword evidence="5" id="KW-0146">Chitin degradation</keyword>
<dbReference type="PROSITE" id="PS51910">
    <property type="entry name" value="GH18_2"/>
    <property type="match status" value="1"/>
</dbReference>
<dbReference type="PROSITE" id="PS01095">
    <property type="entry name" value="GH18_1"/>
    <property type="match status" value="1"/>
</dbReference>
<feature type="compositionally biased region" description="Pro residues" evidence="10">
    <location>
        <begin position="633"/>
        <end position="644"/>
    </location>
</feature>
<dbReference type="EC" id="3.2.1.14" evidence="3"/>
<evidence type="ECO:0000256" key="6">
    <source>
        <dbReference type="ARBA" id="ARBA00023277"/>
    </source>
</evidence>
<evidence type="ECO:0000256" key="2">
    <source>
        <dbReference type="ARBA" id="ARBA00009121"/>
    </source>
</evidence>
<dbReference type="Gene3D" id="2.10.10.20">
    <property type="entry name" value="Carbohydrate-binding module superfamily 5/12"/>
    <property type="match status" value="1"/>
</dbReference>
<dbReference type="CDD" id="cd06548">
    <property type="entry name" value="GH18_chitinase"/>
    <property type="match status" value="1"/>
</dbReference>
<keyword evidence="4 9" id="KW-0378">Hydrolase</keyword>
<dbReference type="RefSeq" id="WP_123043263.1">
    <property type="nucleotide sequence ID" value="NZ_CP033433.1"/>
</dbReference>
<dbReference type="InterPro" id="IPR017853">
    <property type="entry name" value="GH"/>
</dbReference>
<feature type="domain" description="Fibronectin type-III" evidence="11">
    <location>
        <begin position="641"/>
        <end position="728"/>
    </location>
</feature>
<dbReference type="InterPro" id="IPR036573">
    <property type="entry name" value="CBM_sf_5/12"/>
</dbReference>
<gene>
    <name evidence="13" type="ORF">EAV92_23115</name>
</gene>
<dbReference type="Pfam" id="PF00041">
    <property type="entry name" value="fn3"/>
    <property type="match status" value="3"/>
</dbReference>
<dbReference type="PROSITE" id="PS50853">
    <property type="entry name" value="FN3"/>
    <property type="match status" value="3"/>
</dbReference>
<proteinExistence type="inferred from homology"/>
<keyword evidence="14" id="KW-1185">Reference proteome</keyword>
<dbReference type="SUPFAM" id="SSF51445">
    <property type="entry name" value="(Trans)glycosidases"/>
    <property type="match status" value="1"/>
</dbReference>
<feature type="compositionally biased region" description="Low complexity" evidence="10">
    <location>
        <begin position="645"/>
        <end position="657"/>
    </location>
</feature>
<name>A0A3G3K3W9_9BACL</name>
<evidence type="ECO:0000256" key="5">
    <source>
        <dbReference type="ARBA" id="ARBA00023024"/>
    </source>
</evidence>
<dbReference type="InterPro" id="IPR029070">
    <property type="entry name" value="Chitinase_insertion_sf"/>
</dbReference>
<feature type="domain" description="GH18" evidence="12">
    <location>
        <begin position="40"/>
        <end position="448"/>
    </location>
</feature>
<dbReference type="InterPro" id="IPR036116">
    <property type="entry name" value="FN3_sf"/>
</dbReference>
<dbReference type="CDD" id="cd12214">
    <property type="entry name" value="ChiA1_BD"/>
    <property type="match status" value="1"/>
</dbReference>
<dbReference type="EMBL" id="CP033433">
    <property type="protein sequence ID" value="AYQ75183.1"/>
    <property type="molecule type" value="Genomic_DNA"/>
</dbReference>
<evidence type="ECO:0000256" key="8">
    <source>
        <dbReference type="ARBA" id="ARBA00023326"/>
    </source>
</evidence>
<feature type="domain" description="Fibronectin type-III" evidence="11">
    <location>
        <begin position="548"/>
        <end position="635"/>
    </location>
</feature>
<dbReference type="SUPFAM" id="SSF49265">
    <property type="entry name" value="Fibronectin type III"/>
    <property type="match status" value="2"/>
</dbReference>
<dbReference type="SMART" id="SM00636">
    <property type="entry name" value="Glyco_18"/>
    <property type="match status" value="1"/>
</dbReference>
<dbReference type="Gene3D" id="3.10.50.10">
    <property type="match status" value="1"/>
</dbReference>
<dbReference type="Gene3D" id="2.60.40.10">
    <property type="entry name" value="Immunoglobulins"/>
    <property type="match status" value="3"/>
</dbReference>
<keyword evidence="7 9" id="KW-0326">Glycosidase</keyword>
<dbReference type="FunFam" id="3.20.20.80:FF:000153">
    <property type="entry name" value="Chitinase A1"/>
    <property type="match status" value="1"/>
</dbReference>
<evidence type="ECO:0000256" key="10">
    <source>
        <dbReference type="SAM" id="MobiDB-lite"/>
    </source>
</evidence>
<dbReference type="InterPro" id="IPR011583">
    <property type="entry name" value="Chitinase_II/V-like_cat"/>
</dbReference>
<dbReference type="InterPro" id="IPR013783">
    <property type="entry name" value="Ig-like_fold"/>
</dbReference>
<feature type="region of interest" description="Disordered" evidence="10">
    <location>
        <begin position="446"/>
        <end position="473"/>
    </location>
</feature>
<dbReference type="SMART" id="SM00495">
    <property type="entry name" value="ChtBD3"/>
    <property type="match status" value="1"/>
</dbReference>
<comment type="similarity">
    <text evidence="2">Belongs to the glycosyl hydrolase 18 family. Chitinase class II subfamily.</text>
</comment>
<dbReference type="SUPFAM" id="SSF54556">
    <property type="entry name" value="Chitinase insertion domain"/>
    <property type="match status" value="1"/>
</dbReference>
<dbReference type="InterPro" id="IPR003610">
    <property type="entry name" value="CBM5/12"/>
</dbReference>
<dbReference type="GO" id="GO:0008061">
    <property type="term" value="F:chitin binding"/>
    <property type="evidence" value="ECO:0007669"/>
    <property type="project" value="InterPro"/>
</dbReference>
<feature type="compositionally biased region" description="Low complexity" evidence="10">
    <location>
        <begin position="463"/>
        <end position="473"/>
    </location>
</feature>
<evidence type="ECO:0000313" key="14">
    <source>
        <dbReference type="Proteomes" id="UP000269097"/>
    </source>
</evidence>
<dbReference type="InterPro" id="IPR001223">
    <property type="entry name" value="Glyco_hydro18_cat"/>
</dbReference>
<evidence type="ECO:0000256" key="3">
    <source>
        <dbReference type="ARBA" id="ARBA00012729"/>
    </source>
</evidence>
<sequence>MTTLAVRFRKTNLLVMVAALLLSLIPGLLAPAKAEAAAPYKIIGYYPAWGAYGRNYQVYDIDPTKVTHINYAFADICWNGSHGNPDPTGPNPATWSCQDENGVINVPNGSIVMGDPWIDAQKSNPGDVWSDPLKGNFKQLIKLKQINPNLKTIISVGGWSWSNRFSDVAASADTRDNFANSAVNFLRKYQFDGVDLDWEYPVGGGLAGNSYRAADKQNYTLLLQAIRAKLDAAGTADGKHYLLTIASGASPTYAQNTELANIAAIVDWINIMTYDFNGGWQTVSAHNSPLYYDPAAAAAGVPNASTFNTDAGVTGHLNAGVLASKLVMGVPFYGRGWTGCNTTGNGQYQSCTGPSTGTWEAGVLDYSDIENNYVNKNGYTRYWNATARVPYLYNPSNKTYISYDDVQSIGEKTSYIKTKNLAGAMFWEFSGDRNKTLLNKLATDLPTTGAGDTTPPSAPTNLTSPSKTSSSVSLSWTASTDNVGVTGYTVSYGSSSVNVTGTSATISGLAANTSYTFTVSAKDAAGNVSAASNALTVTTSPASTDTTPPSAPTNLTSPSKTSSSVSLSWTASTDNVGVTGYTVSYGSTNVNVTGTSATITGLAANTSYTFTVKARDAAGNVSAASNALTVTTSPPPTDTTPPSAPTNLTSPSKTSSSVSLSWTASTDNVGVTGYTVSYGSTNVNVTGTSATITGLAANTSYTFTVKARDAAGNVSAASNALTVTTSQSGIPAWAPNTWYNVNDLVTYGGITYYCIQAHTSQTGWEPPNVPALWGPK</sequence>
<dbReference type="GO" id="GO:0030246">
    <property type="term" value="F:carbohydrate binding"/>
    <property type="evidence" value="ECO:0007669"/>
    <property type="project" value="InterPro"/>
</dbReference>
<evidence type="ECO:0000259" key="12">
    <source>
        <dbReference type="PROSITE" id="PS51910"/>
    </source>
</evidence>